<evidence type="ECO:0000313" key="2">
    <source>
        <dbReference type="Proteomes" id="UP001457282"/>
    </source>
</evidence>
<dbReference type="Proteomes" id="UP001457282">
    <property type="component" value="Unassembled WGS sequence"/>
</dbReference>
<sequence>MAAEKSESWDIELLRSDDGGYGGVAQGHNYDGGAVMWWSSTWMEMQQWMGARQLRVEVAALETGLHDDAAAMDRARALERQRRHGVGLAGSGGEFAAAWRHGSCSSTAWTVSTVVAWEIQSRERAWARSGGVVLGILGRD</sequence>
<gene>
    <name evidence="1" type="ORF">M0R45_035717</name>
</gene>
<comment type="caution">
    <text evidence="1">The sequence shown here is derived from an EMBL/GenBank/DDBJ whole genome shotgun (WGS) entry which is preliminary data.</text>
</comment>
<protein>
    <recommendedName>
        <fullName evidence="3">MHC class I antigen</fullName>
    </recommendedName>
</protein>
<evidence type="ECO:0000313" key="1">
    <source>
        <dbReference type="EMBL" id="KAK9911830.1"/>
    </source>
</evidence>
<evidence type="ECO:0008006" key="3">
    <source>
        <dbReference type="Google" id="ProtNLM"/>
    </source>
</evidence>
<organism evidence="1 2">
    <name type="scientific">Rubus argutus</name>
    <name type="common">Southern blackberry</name>
    <dbReference type="NCBI Taxonomy" id="59490"/>
    <lineage>
        <taxon>Eukaryota</taxon>
        <taxon>Viridiplantae</taxon>
        <taxon>Streptophyta</taxon>
        <taxon>Embryophyta</taxon>
        <taxon>Tracheophyta</taxon>
        <taxon>Spermatophyta</taxon>
        <taxon>Magnoliopsida</taxon>
        <taxon>eudicotyledons</taxon>
        <taxon>Gunneridae</taxon>
        <taxon>Pentapetalae</taxon>
        <taxon>rosids</taxon>
        <taxon>fabids</taxon>
        <taxon>Rosales</taxon>
        <taxon>Rosaceae</taxon>
        <taxon>Rosoideae</taxon>
        <taxon>Rosoideae incertae sedis</taxon>
        <taxon>Rubus</taxon>
    </lineage>
</organism>
<proteinExistence type="predicted"/>
<dbReference type="AlphaFoldDB" id="A0AAW1VZ97"/>
<reference evidence="1 2" key="1">
    <citation type="journal article" date="2023" name="G3 (Bethesda)">
        <title>A chromosome-length genome assembly and annotation of blackberry (Rubus argutus, cv. 'Hillquist').</title>
        <authorList>
            <person name="Bruna T."/>
            <person name="Aryal R."/>
            <person name="Dudchenko O."/>
            <person name="Sargent D.J."/>
            <person name="Mead D."/>
            <person name="Buti M."/>
            <person name="Cavallini A."/>
            <person name="Hytonen T."/>
            <person name="Andres J."/>
            <person name="Pham M."/>
            <person name="Weisz D."/>
            <person name="Mascagni F."/>
            <person name="Usai G."/>
            <person name="Natali L."/>
            <person name="Bassil N."/>
            <person name="Fernandez G.E."/>
            <person name="Lomsadze A."/>
            <person name="Armour M."/>
            <person name="Olukolu B."/>
            <person name="Poorten T."/>
            <person name="Britton C."/>
            <person name="Davik J."/>
            <person name="Ashrafi H."/>
            <person name="Aiden E.L."/>
            <person name="Borodovsky M."/>
            <person name="Worthington M."/>
        </authorList>
    </citation>
    <scope>NUCLEOTIDE SEQUENCE [LARGE SCALE GENOMIC DNA]</scope>
    <source>
        <strain evidence="1">PI 553951</strain>
    </source>
</reference>
<name>A0AAW1VZ97_RUBAR</name>
<accession>A0AAW1VZ97</accession>
<dbReference type="EMBL" id="JBEDUW010000007">
    <property type="protein sequence ID" value="KAK9911830.1"/>
    <property type="molecule type" value="Genomic_DNA"/>
</dbReference>
<keyword evidence="2" id="KW-1185">Reference proteome</keyword>